<gene>
    <name evidence="1" type="ORF">HMPREF3225_00256</name>
</gene>
<dbReference type="Pfam" id="PF06962">
    <property type="entry name" value="rRNA_methylase"/>
    <property type="match status" value="1"/>
</dbReference>
<evidence type="ECO:0000313" key="2">
    <source>
        <dbReference type="Proteomes" id="UP000070063"/>
    </source>
</evidence>
<evidence type="ECO:0000313" key="1">
    <source>
        <dbReference type="EMBL" id="KXA40202.1"/>
    </source>
</evidence>
<comment type="caution">
    <text evidence="1">The sequence shown here is derived from an EMBL/GenBank/DDBJ whole genome shotgun (WGS) entry which is preliminary data.</text>
</comment>
<dbReference type="SUPFAM" id="SSF53335">
    <property type="entry name" value="S-adenosyl-L-methionine-dependent methyltransferases"/>
    <property type="match status" value="1"/>
</dbReference>
<dbReference type="CDD" id="cd02440">
    <property type="entry name" value="AdoMet_MTases"/>
    <property type="match status" value="1"/>
</dbReference>
<protein>
    <submittedName>
        <fullName evidence="1">rRNA methylase</fullName>
    </submittedName>
</protein>
<dbReference type="GO" id="GO:0008168">
    <property type="term" value="F:methyltransferase activity"/>
    <property type="evidence" value="ECO:0007669"/>
    <property type="project" value="UniProtKB-KW"/>
</dbReference>
<dbReference type="PANTHER" id="PTHR35276:SF1">
    <property type="entry name" value="TRNA (MNM(5)S(2)U34)-METHYLTRANSFERASE, CHLOROPLASTIC"/>
    <property type="match status" value="1"/>
</dbReference>
<dbReference type="GO" id="GO:0032259">
    <property type="term" value="P:methylation"/>
    <property type="evidence" value="ECO:0007669"/>
    <property type="project" value="UniProtKB-KW"/>
</dbReference>
<dbReference type="EMBL" id="LRQI01000014">
    <property type="protein sequence ID" value="KXA40202.1"/>
    <property type="molecule type" value="Genomic_DNA"/>
</dbReference>
<accession>A0ABD4EIY6</accession>
<dbReference type="Proteomes" id="UP000070063">
    <property type="component" value="Unassembled WGS sequence"/>
</dbReference>
<dbReference type="Gene3D" id="3.40.50.150">
    <property type="entry name" value="Vaccinia Virus protein VP39"/>
    <property type="match status" value="1"/>
</dbReference>
<dbReference type="InterPro" id="IPR010719">
    <property type="entry name" value="MnmM_MeTrfase"/>
</dbReference>
<name>A0ABD4EIY6_STALU</name>
<keyword evidence="1" id="KW-0489">Methyltransferase</keyword>
<dbReference type="InterPro" id="IPR029063">
    <property type="entry name" value="SAM-dependent_MTases_sf"/>
</dbReference>
<keyword evidence="1" id="KW-0808">Transferase</keyword>
<proteinExistence type="predicted"/>
<dbReference type="RefSeq" id="WP_060795168.1">
    <property type="nucleotide sequence ID" value="NZ_KQ957364.1"/>
</dbReference>
<organism evidence="1 2">
    <name type="scientific">Staphylococcus lugdunensis</name>
    <dbReference type="NCBI Taxonomy" id="28035"/>
    <lineage>
        <taxon>Bacteria</taxon>
        <taxon>Bacillati</taxon>
        <taxon>Bacillota</taxon>
        <taxon>Bacilli</taxon>
        <taxon>Bacillales</taxon>
        <taxon>Staphylococcaceae</taxon>
        <taxon>Staphylococcus</taxon>
    </lineage>
</organism>
<dbReference type="PANTHER" id="PTHR35276">
    <property type="entry name" value="S-ADENOSYL-L-METHIONINE-DEPENDENT METHYLTRANSFERASES SUPERFAMILY PROTEIN"/>
    <property type="match status" value="1"/>
</dbReference>
<reference evidence="1 2" key="1">
    <citation type="submission" date="2016-01" db="EMBL/GenBank/DDBJ databases">
        <authorList>
            <person name="Mitreva M."/>
            <person name="Pepin K.H."/>
            <person name="Mihindukulasuriya K.A."/>
            <person name="Fulton R."/>
            <person name="Fronick C."/>
            <person name="O'Laughlin M."/>
            <person name="Miner T."/>
            <person name="Herter B."/>
            <person name="Rosa B.A."/>
            <person name="Cordes M."/>
            <person name="Tomlinson C."/>
            <person name="Wollam A."/>
            <person name="Palsikar V.B."/>
            <person name="Mardis E.R."/>
            <person name="Wilson R.K."/>
        </authorList>
    </citation>
    <scope>NUCLEOTIDE SEQUENCE [LARGE SCALE GENOMIC DNA]</scope>
    <source>
        <strain evidence="1 2">MJR7738</strain>
    </source>
</reference>
<sequence length="187" mass="21097">MKLERILPFAKSLITSHIQSDSIVIDATCGNGFDTLFLAQHVPKGHVYGFDIQQQAIDNTTKKIKSFKNVSLIHDSHEYISDHLISAHKNKITAAIFNLGYLPKGDKSIVTQPESTIRAIDAIFEQLTIEGIIVVVIYHGHFQGKLERDALLDYFSNIDQTKAQVLQYQFINQRNDAPFICAIEKIN</sequence>
<dbReference type="AlphaFoldDB" id="A0ABD4EIY6"/>